<sequence length="531" mass="58573">MPKIPPLSAEESRAILKRIREGDLNAMAEASEKAEDDESCVRLITTGLSGALVPPLRRGTTPALALLALLGRRSMQMGPGGVQHKTVAESLMTADGNLNFSAQVEAISSPDIRRAALAAEAQGFKLAMVDRFDPNLLVLDLLRRIANSHAQRPPPPGPGCFTRCAQELQTWFRETTVGSLLHRLLAPDGPLGESGEVQETSRDVRGDGEGSPTQTSSPASEPTSPSTKQVPSEEGGAPGSPASASEKPKRPKRQGFPSQALRQHLREGLKQLKQDIEVMLFLSFPADSPFSDPTVESLFQWHYTRRSWVCMDWSALATLLMLCWDIAMNPPYRVLLVLLFYVAFGAGLIIRKLLMFASPSAPNSWRVWHNVLLCAFFFGRCVICQPLLVSLATEGSTLQAVQVEAFSSVIGLGMTNISMVFMQQMQTIDTLLFCFVNGAVFILWIIFVLQMPLTDALHTAYVGSIVITAVCVRQQRDLEELDRRSFDHQLLNARGTLVRSAEQLSRQSTAQEFSWQMLILQSSRRVEHLNF</sequence>
<gene>
    <name evidence="3" type="ORF">SPIL2461_LOCUS14417</name>
</gene>
<feature type="transmembrane region" description="Helical" evidence="2">
    <location>
        <begin position="405"/>
        <end position="423"/>
    </location>
</feature>
<feature type="transmembrane region" description="Helical" evidence="2">
    <location>
        <begin position="333"/>
        <end position="350"/>
    </location>
</feature>
<feature type="transmembrane region" description="Helical" evidence="2">
    <location>
        <begin position="371"/>
        <end position="393"/>
    </location>
</feature>
<feature type="region of interest" description="Disordered" evidence="1">
    <location>
        <begin position="186"/>
        <end position="258"/>
    </location>
</feature>
<evidence type="ECO:0000313" key="3">
    <source>
        <dbReference type="EMBL" id="CAE7544254.1"/>
    </source>
</evidence>
<reference evidence="3" key="1">
    <citation type="submission" date="2021-02" db="EMBL/GenBank/DDBJ databases">
        <authorList>
            <person name="Dougan E. K."/>
            <person name="Rhodes N."/>
            <person name="Thang M."/>
            <person name="Chan C."/>
        </authorList>
    </citation>
    <scope>NUCLEOTIDE SEQUENCE</scope>
</reference>
<evidence type="ECO:0000256" key="2">
    <source>
        <dbReference type="SAM" id="Phobius"/>
    </source>
</evidence>
<dbReference type="EMBL" id="CAJNIZ010033334">
    <property type="protein sequence ID" value="CAE7544254.1"/>
    <property type="molecule type" value="Genomic_DNA"/>
</dbReference>
<keyword evidence="2" id="KW-0812">Transmembrane</keyword>
<name>A0A812TZ40_SYMPI</name>
<comment type="caution">
    <text evidence="3">The sequence shown here is derived from an EMBL/GenBank/DDBJ whole genome shotgun (WGS) entry which is preliminary data.</text>
</comment>
<dbReference type="Proteomes" id="UP000649617">
    <property type="component" value="Unassembled WGS sequence"/>
</dbReference>
<protein>
    <submittedName>
        <fullName evidence="3">Uncharacterized protein</fullName>
    </submittedName>
</protein>
<dbReference type="OrthoDB" id="426875at2759"/>
<evidence type="ECO:0000256" key="1">
    <source>
        <dbReference type="SAM" id="MobiDB-lite"/>
    </source>
</evidence>
<keyword evidence="2" id="KW-0472">Membrane</keyword>
<dbReference type="AlphaFoldDB" id="A0A812TZ40"/>
<feature type="compositionally biased region" description="Basic and acidic residues" evidence="1">
    <location>
        <begin position="199"/>
        <end position="208"/>
    </location>
</feature>
<keyword evidence="2" id="KW-1133">Transmembrane helix</keyword>
<feature type="transmembrane region" description="Helical" evidence="2">
    <location>
        <begin position="430"/>
        <end position="450"/>
    </location>
</feature>
<feature type="compositionally biased region" description="Low complexity" evidence="1">
    <location>
        <begin position="211"/>
        <end position="227"/>
    </location>
</feature>
<accession>A0A812TZ40</accession>
<proteinExistence type="predicted"/>
<evidence type="ECO:0000313" key="4">
    <source>
        <dbReference type="Proteomes" id="UP000649617"/>
    </source>
</evidence>
<organism evidence="3 4">
    <name type="scientific">Symbiodinium pilosum</name>
    <name type="common">Dinoflagellate</name>
    <dbReference type="NCBI Taxonomy" id="2952"/>
    <lineage>
        <taxon>Eukaryota</taxon>
        <taxon>Sar</taxon>
        <taxon>Alveolata</taxon>
        <taxon>Dinophyceae</taxon>
        <taxon>Suessiales</taxon>
        <taxon>Symbiodiniaceae</taxon>
        <taxon>Symbiodinium</taxon>
    </lineage>
</organism>
<keyword evidence="4" id="KW-1185">Reference proteome</keyword>